<protein>
    <submittedName>
        <fullName evidence="3">Si:dkey-86e18.1</fullName>
    </submittedName>
</protein>
<dbReference type="Pfam" id="PF06246">
    <property type="entry name" value="Isy1"/>
    <property type="match status" value="1"/>
</dbReference>
<name>H3A444_LATCH</name>
<evidence type="ECO:0000313" key="4">
    <source>
        <dbReference type="Proteomes" id="UP000008672"/>
    </source>
</evidence>
<dbReference type="Proteomes" id="UP000008672">
    <property type="component" value="Unassembled WGS sequence"/>
</dbReference>
<dbReference type="EMBL" id="AFYH01134045">
    <property type="status" value="NOT_ANNOTATED_CDS"/>
    <property type="molecule type" value="Genomic_DNA"/>
</dbReference>
<dbReference type="Bgee" id="ENSLACG00000003926">
    <property type="expression patterns" value="Expressed in chordate pharynx and 6 other cell types or tissues"/>
</dbReference>
<dbReference type="EMBL" id="AFYH01134047">
    <property type="status" value="NOT_ANNOTATED_CDS"/>
    <property type="molecule type" value="Genomic_DNA"/>
</dbReference>
<dbReference type="AlphaFoldDB" id="H3A444"/>
<sequence length="275" mass="31821">ARNQEKHYGRLNRLWLQQERKVGHLRDVHGNRPRLSTLNSAAEVKKWIPSIKNEIEYYLQQSQLSHYSERKIQEFQEHLKKLQKEYQSSLWKLRQLDPSHKEHPWKPRGYTKKRPVIEAAQTDPKTEEPGCVKRLCTPVLTNDRRKQNELNSDEELYEEETSQEYLREEPNSCATVYECTKVDSAVQNKPLVFNAKKMLPKCLGPIASNEAAVAKMNEMTNVLLSKLPNLQSQTGNKTTDSIGGMQKNQIKRPESMGPKQNLLGLDCYSSSEEDT</sequence>
<evidence type="ECO:0000256" key="2">
    <source>
        <dbReference type="SAM" id="MobiDB-lite"/>
    </source>
</evidence>
<keyword evidence="1" id="KW-0175">Coiled coil</keyword>
<proteinExistence type="predicted"/>
<accession>H3A444</accession>
<dbReference type="GeneTree" id="ENSGT00410000029447"/>
<keyword evidence="4" id="KW-1185">Reference proteome</keyword>
<dbReference type="eggNOG" id="ENOG502RXZ3">
    <property type="taxonomic scope" value="Eukaryota"/>
</dbReference>
<dbReference type="EMBL" id="AFYH01134048">
    <property type="status" value="NOT_ANNOTATED_CDS"/>
    <property type="molecule type" value="Genomic_DNA"/>
</dbReference>
<feature type="region of interest" description="Disordered" evidence="2">
    <location>
        <begin position="228"/>
        <end position="275"/>
    </location>
</feature>
<feature type="coiled-coil region" evidence="1">
    <location>
        <begin position="65"/>
        <end position="92"/>
    </location>
</feature>
<dbReference type="InterPro" id="IPR009360">
    <property type="entry name" value="Isy1"/>
</dbReference>
<dbReference type="EMBL" id="AFYH01134046">
    <property type="status" value="NOT_ANNOTATED_CDS"/>
    <property type="molecule type" value="Genomic_DNA"/>
</dbReference>
<evidence type="ECO:0000256" key="1">
    <source>
        <dbReference type="SAM" id="Coils"/>
    </source>
</evidence>
<gene>
    <name evidence="3" type="primary">SI:DKEY-86E18.1</name>
</gene>
<dbReference type="InParanoid" id="H3A444"/>
<dbReference type="Ensembl" id="ENSLACT00000004453.1">
    <property type="protein sequence ID" value="ENSLACP00000004415.1"/>
    <property type="gene ID" value="ENSLACG00000003926.1"/>
</dbReference>
<dbReference type="HOGENOM" id="CLU_1065419_0_0_1"/>
<evidence type="ECO:0000313" key="3">
    <source>
        <dbReference type="Ensembl" id="ENSLACP00000004415.1"/>
    </source>
</evidence>
<reference evidence="3" key="2">
    <citation type="submission" date="2025-08" db="UniProtKB">
        <authorList>
            <consortium name="Ensembl"/>
        </authorList>
    </citation>
    <scope>IDENTIFICATION</scope>
</reference>
<organism evidence="3 4">
    <name type="scientific">Latimeria chalumnae</name>
    <name type="common">Coelacanth</name>
    <dbReference type="NCBI Taxonomy" id="7897"/>
    <lineage>
        <taxon>Eukaryota</taxon>
        <taxon>Metazoa</taxon>
        <taxon>Chordata</taxon>
        <taxon>Craniata</taxon>
        <taxon>Vertebrata</taxon>
        <taxon>Euteleostomi</taxon>
        <taxon>Coelacanthiformes</taxon>
        <taxon>Coelacanthidae</taxon>
        <taxon>Latimeria</taxon>
    </lineage>
</organism>
<dbReference type="OMA" id="DPSCKDH"/>
<dbReference type="GO" id="GO:0000350">
    <property type="term" value="P:generation of catalytic spliceosome for second transesterification step"/>
    <property type="evidence" value="ECO:0007669"/>
    <property type="project" value="InterPro"/>
</dbReference>
<reference evidence="3" key="3">
    <citation type="submission" date="2025-09" db="UniProtKB">
        <authorList>
            <consortium name="Ensembl"/>
        </authorList>
    </citation>
    <scope>IDENTIFICATION</scope>
</reference>
<reference evidence="4" key="1">
    <citation type="submission" date="2011-08" db="EMBL/GenBank/DDBJ databases">
        <title>The draft genome of Latimeria chalumnae.</title>
        <authorList>
            <person name="Di Palma F."/>
            <person name="Alfoldi J."/>
            <person name="Johnson J."/>
            <person name="Berlin A."/>
            <person name="Gnerre S."/>
            <person name="Jaffe D."/>
            <person name="MacCallum I."/>
            <person name="Young S."/>
            <person name="Walker B.J."/>
            <person name="Lander E."/>
            <person name="Lindblad-Toh K."/>
        </authorList>
    </citation>
    <scope>NUCLEOTIDE SEQUENCE [LARGE SCALE GENOMIC DNA]</scope>
    <source>
        <strain evidence="4">Wild caught</strain>
    </source>
</reference>
<feature type="compositionally biased region" description="Polar residues" evidence="2">
    <location>
        <begin position="228"/>
        <end position="241"/>
    </location>
</feature>